<gene>
    <name evidence="1" type="ORF">DSM02_876</name>
</gene>
<proteinExistence type="predicted"/>
<accession>A0A4Q0PHI2</accession>
<protein>
    <submittedName>
        <fullName evidence="1">Uncharacterized protein</fullName>
    </submittedName>
</protein>
<dbReference type="AlphaFoldDB" id="A0A4Q0PHI2"/>
<evidence type="ECO:0000313" key="1">
    <source>
        <dbReference type="EMBL" id="RXG25709.1"/>
    </source>
</evidence>
<dbReference type="RefSeq" id="WP_128764514.1">
    <property type="nucleotide sequence ID" value="NZ_JBHUOO010000023.1"/>
</dbReference>
<sequence>MAKKQKDNAGLKTLGIFAGAGVLAYFGHKYLSVPKVVVKSIDKADQEASIQFGKELHNVDISAPSTIAGDAGFELRVIPEGNKLRLDVYRNDKIKKHQEQLIA</sequence>
<evidence type="ECO:0000313" key="2">
    <source>
        <dbReference type="Proteomes" id="UP000289859"/>
    </source>
</evidence>
<organism evidence="1 2">
    <name type="scientific">Leeuwenhoekiella polynyae</name>
    <dbReference type="NCBI Taxonomy" id="1550906"/>
    <lineage>
        <taxon>Bacteria</taxon>
        <taxon>Pseudomonadati</taxon>
        <taxon>Bacteroidota</taxon>
        <taxon>Flavobacteriia</taxon>
        <taxon>Flavobacteriales</taxon>
        <taxon>Flavobacteriaceae</taxon>
        <taxon>Leeuwenhoekiella</taxon>
    </lineage>
</organism>
<name>A0A4Q0PHI2_9FLAO</name>
<comment type="caution">
    <text evidence="1">The sequence shown here is derived from an EMBL/GenBank/DDBJ whole genome shotgun (WGS) entry which is preliminary data.</text>
</comment>
<reference evidence="1 2" key="1">
    <citation type="submission" date="2018-07" db="EMBL/GenBank/DDBJ databases">
        <title>Leeuwenhoekiella genomics.</title>
        <authorList>
            <person name="Tahon G."/>
            <person name="Willems A."/>
        </authorList>
    </citation>
    <scope>NUCLEOTIDE SEQUENCE [LARGE SCALE GENOMIC DNA]</scope>
    <source>
        <strain evidence="1 2">LMG 29608</strain>
    </source>
</reference>
<dbReference type="Proteomes" id="UP000289859">
    <property type="component" value="Unassembled WGS sequence"/>
</dbReference>
<keyword evidence="2" id="KW-1185">Reference proteome</keyword>
<dbReference type="EMBL" id="QOVK01000002">
    <property type="protein sequence ID" value="RXG25709.1"/>
    <property type="molecule type" value="Genomic_DNA"/>
</dbReference>